<gene>
    <name evidence="1" type="ORF">EXIGLDRAFT_733372</name>
</gene>
<dbReference type="InParanoid" id="A0A165BBN7"/>
<keyword evidence="2" id="KW-1185">Reference proteome</keyword>
<organism evidence="1 2">
    <name type="scientific">Exidia glandulosa HHB12029</name>
    <dbReference type="NCBI Taxonomy" id="1314781"/>
    <lineage>
        <taxon>Eukaryota</taxon>
        <taxon>Fungi</taxon>
        <taxon>Dikarya</taxon>
        <taxon>Basidiomycota</taxon>
        <taxon>Agaricomycotina</taxon>
        <taxon>Agaricomycetes</taxon>
        <taxon>Auriculariales</taxon>
        <taxon>Exidiaceae</taxon>
        <taxon>Exidia</taxon>
    </lineage>
</organism>
<sequence length="81" mass="8849">MDSCLEALLGLSASQRRALRGPIGTRGTSASVQISLLALHSADAAFPSERAARRMPYLGMPSAPWTMSHNQLWTPVFHFPR</sequence>
<dbReference type="Proteomes" id="UP000077266">
    <property type="component" value="Unassembled WGS sequence"/>
</dbReference>
<evidence type="ECO:0000313" key="2">
    <source>
        <dbReference type="Proteomes" id="UP000077266"/>
    </source>
</evidence>
<dbReference type="AlphaFoldDB" id="A0A165BBN7"/>
<protein>
    <submittedName>
        <fullName evidence="1">Uncharacterized protein</fullName>
    </submittedName>
</protein>
<name>A0A165BBN7_EXIGL</name>
<proteinExistence type="predicted"/>
<dbReference type="EMBL" id="KV426501">
    <property type="protein sequence ID" value="KZV80270.1"/>
    <property type="molecule type" value="Genomic_DNA"/>
</dbReference>
<evidence type="ECO:0000313" key="1">
    <source>
        <dbReference type="EMBL" id="KZV80270.1"/>
    </source>
</evidence>
<accession>A0A165BBN7</accession>
<reference evidence="1 2" key="1">
    <citation type="journal article" date="2016" name="Mol. Biol. Evol.">
        <title>Comparative Genomics of Early-Diverging Mushroom-Forming Fungi Provides Insights into the Origins of Lignocellulose Decay Capabilities.</title>
        <authorList>
            <person name="Nagy L.G."/>
            <person name="Riley R."/>
            <person name="Tritt A."/>
            <person name="Adam C."/>
            <person name="Daum C."/>
            <person name="Floudas D."/>
            <person name="Sun H."/>
            <person name="Yadav J.S."/>
            <person name="Pangilinan J."/>
            <person name="Larsson K.H."/>
            <person name="Matsuura K."/>
            <person name="Barry K."/>
            <person name="Labutti K."/>
            <person name="Kuo R."/>
            <person name="Ohm R.A."/>
            <person name="Bhattacharya S.S."/>
            <person name="Shirouzu T."/>
            <person name="Yoshinaga Y."/>
            <person name="Martin F.M."/>
            <person name="Grigoriev I.V."/>
            <person name="Hibbett D.S."/>
        </authorList>
    </citation>
    <scope>NUCLEOTIDE SEQUENCE [LARGE SCALE GENOMIC DNA]</scope>
    <source>
        <strain evidence="1 2">HHB12029</strain>
    </source>
</reference>